<protein>
    <recommendedName>
        <fullName evidence="10">Stress-induced-phosphoprotein 1</fullName>
    </recommendedName>
</protein>
<evidence type="ECO:0000313" key="9">
    <source>
        <dbReference type="Proteomes" id="UP001233999"/>
    </source>
</evidence>
<dbReference type="InterPro" id="IPR011990">
    <property type="entry name" value="TPR-like_helical_dom_sf"/>
</dbReference>
<sequence length="280" mass="32466">MSEGDQVQELKEKGNECVRKKIYEESILHYSLAIKLDPNNYSLYSNRSLAFLKIQHFYFAMQDAKETIRLKPDWAKGYFRKAEVEFCTFRFSEALLSYQQALQLQPNDPVILEAILKTSKEKRKDMKADDQIPWLGAGVGIIMGVIIVIADQILTYTPTLVHPVLMALLTIAVAMVGYGIARCFRYYVKCQRGALLEPPVDLFPEDEEETESSETNEQAKQERTHRTYTKAQARHRYKKGRMNSSDLCRPDIKCLDVKQLLPSGCCKHKLYKKKDMRFRY</sequence>
<dbReference type="Pfam" id="PF13414">
    <property type="entry name" value="TPR_11"/>
    <property type="match status" value="1"/>
</dbReference>
<dbReference type="PANTHER" id="PTHR22904:SF532">
    <property type="entry name" value="HEAT SHOCK PROTEIN STI1-LIKE PROTEIN"/>
    <property type="match status" value="1"/>
</dbReference>
<dbReference type="SMART" id="SM00028">
    <property type="entry name" value="TPR"/>
    <property type="match status" value="3"/>
</dbReference>
<dbReference type="PANTHER" id="PTHR22904">
    <property type="entry name" value="TPR REPEAT CONTAINING PROTEIN"/>
    <property type="match status" value="1"/>
</dbReference>
<dbReference type="FunFam" id="1.25.40.10:FF:000020">
    <property type="entry name" value="Stress-induced phosphoprotein 1"/>
    <property type="match status" value="1"/>
</dbReference>
<keyword evidence="7" id="KW-0472">Membrane</keyword>
<dbReference type="InterPro" id="IPR019734">
    <property type="entry name" value="TPR_rpt"/>
</dbReference>
<dbReference type="SUPFAM" id="SSF48452">
    <property type="entry name" value="TPR-like"/>
    <property type="match status" value="1"/>
</dbReference>
<feature type="repeat" description="TPR" evidence="5">
    <location>
        <begin position="75"/>
        <end position="108"/>
    </location>
</feature>
<dbReference type="GO" id="GO:0005737">
    <property type="term" value="C:cytoplasm"/>
    <property type="evidence" value="ECO:0007669"/>
    <property type="project" value="UniProtKB-SubCell"/>
</dbReference>
<feature type="region of interest" description="Disordered" evidence="6">
    <location>
        <begin position="202"/>
        <end position="231"/>
    </location>
</feature>
<evidence type="ECO:0000313" key="8">
    <source>
        <dbReference type="EMBL" id="KAJ9582179.1"/>
    </source>
</evidence>
<name>A0AAD8EA08_DIPPU</name>
<feature type="non-terminal residue" evidence="8">
    <location>
        <position position="1"/>
    </location>
</feature>
<keyword evidence="2" id="KW-0963">Cytoplasm</keyword>
<dbReference type="GO" id="GO:0051879">
    <property type="term" value="F:Hsp90 protein binding"/>
    <property type="evidence" value="ECO:0007669"/>
    <property type="project" value="TreeGrafter"/>
</dbReference>
<comment type="subcellular location">
    <subcellularLocation>
        <location evidence="1">Cytoplasm</location>
    </subcellularLocation>
</comment>
<dbReference type="Proteomes" id="UP001233999">
    <property type="component" value="Unassembled WGS sequence"/>
</dbReference>
<accession>A0AAD8EA08</accession>
<keyword evidence="3" id="KW-0677">Repeat</keyword>
<evidence type="ECO:0000256" key="2">
    <source>
        <dbReference type="ARBA" id="ARBA00022490"/>
    </source>
</evidence>
<evidence type="ECO:0000256" key="5">
    <source>
        <dbReference type="PROSITE-ProRule" id="PRU00339"/>
    </source>
</evidence>
<evidence type="ECO:0008006" key="10">
    <source>
        <dbReference type="Google" id="ProtNLM"/>
    </source>
</evidence>
<dbReference type="AlphaFoldDB" id="A0AAD8EA08"/>
<evidence type="ECO:0000256" key="1">
    <source>
        <dbReference type="ARBA" id="ARBA00004496"/>
    </source>
</evidence>
<keyword evidence="9" id="KW-1185">Reference proteome</keyword>
<feature type="transmembrane region" description="Helical" evidence="7">
    <location>
        <begin position="132"/>
        <end position="154"/>
    </location>
</feature>
<feature type="transmembrane region" description="Helical" evidence="7">
    <location>
        <begin position="160"/>
        <end position="181"/>
    </location>
</feature>
<keyword evidence="7" id="KW-0812">Transmembrane</keyword>
<feature type="compositionally biased region" description="Acidic residues" evidence="6">
    <location>
        <begin position="203"/>
        <end position="214"/>
    </location>
</feature>
<keyword evidence="7" id="KW-1133">Transmembrane helix</keyword>
<reference evidence="8" key="1">
    <citation type="journal article" date="2023" name="IScience">
        <title>Live-bearing cockroach genome reveals convergent evolutionary mechanisms linked to viviparity in insects and beyond.</title>
        <authorList>
            <person name="Fouks B."/>
            <person name="Harrison M.C."/>
            <person name="Mikhailova A.A."/>
            <person name="Marchal E."/>
            <person name="English S."/>
            <person name="Carruthers M."/>
            <person name="Jennings E.C."/>
            <person name="Chiamaka E.L."/>
            <person name="Frigard R.A."/>
            <person name="Pippel M."/>
            <person name="Attardo G.M."/>
            <person name="Benoit J.B."/>
            <person name="Bornberg-Bauer E."/>
            <person name="Tobe S.S."/>
        </authorList>
    </citation>
    <scope>NUCLEOTIDE SEQUENCE</scope>
    <source>
        <strain evidence="8">Stay&amp;Tobe</strain>
    </source>
</reference>
<comment type="caution">
    <text evidence="8">The sequence shown here is derived from an EMBL/GenBank/DDBJ whole genome shotgun (WGS) entry which is preliminary data.</text>
</comment>
<evidence type="ECO:0000256" key="4">
    <source>
        <dbReference type="ARBA" id="ARBA00022803"/>
    </source>
</evidence>
<dbReference type="Gene3D" id="1.25.40.10">
    <property type="entry name" value="Tetratricopeptide repeat domain"/>
    <property type="match status" value="1"/>
</dbReference>
<evidence type="ECO:0000256" key="3">
    <source>
        <dbReference type="ARBA" id="ARBA00022737"/>
    </source>
</evidence>
<reference evidence="8" key="2">
    <citation type="submission" date="2023-05" db="EMBL/GenBank/DDBJ databases">
        <authorList>
            <person name="Fouks B."/>
        </authorList>
    </citation>
    <scope>NUCLEOTIDE SEQUENCE</scope>
    <source>
        <strain evidence="8">Stay&amp;Tobe</strain>
        <tissue evidence="8">Testes</tissue>
    </source>
</reference>
<dbReference type="PROSITE" id="PS50005">
    <property type="entry name" value="TPR"/>
    <property type="match status" value="1"/>
</dbReference>
<organism evidence="8 9">
    <name type="scientific">Diploptera punctata</name>
    <name type="common">Pacific beetle cockroach</name>
    <dbReference type="NCBI Taxonomy" id="6984"/>
    <lineage>
        <taxon>Eukaryota</taxon>
        <taxon>Metazoa</taxon>
        <taxon>Ecdysozoa</taxon>
        <taxon>Arthropoda</taxon>
        <taxon>Hexapoda</taxon>
        <taxon>Insecta</taxon>
        <taxon>Pterygota</taxon>
        <taxon>Neoptera</taxon>
        <taxon>Polyneoptera</taxon>
        <taxon>Dictyoptera</taxon>
        <taxon>Blattodea</taxon>
        <taxon>Blaberoidea</taxon>
        <taxon>Blaberidae</taxon>
        <taxon>Diplopterinae</taxon>
        <taxon>Diploptera</taxon>
    </lineage>
</organism>
<evidence type="ECO:0000256" key="6">
    <source>
        <dbReference type="SAM" id="MobiDB-lite"/>
    </source>
</evidence>
<dbReference type="EMBL" id="JASPKZ010007820">
    <property type="protein sequence ID" value="KAJ9582179.1"/>
    <property type="molecule type" value="Genomic_DNA"/>
</dbReference>
<proteinExistence type="predicted"/>
<gene>
    <name evidence="8" type="ORF">L9F63_003478</name>
</gene>
<evidence type="ECO:0000256" key="7">
    <source>
        <dbReference type="SAM" id="Phobius"/>
    </source>
</evidence>
<keyword evidence="4 5" id="KW-0802">TPR repeat</keyword>